<dbReference type="Gene3D" id="1.25.40.20">
    <property type="entry name" value="Ankyrin repeat-containing domain"/>
    <property type="match status" value="1"/>
</dbReference>
<evidence type="ECO:0000256" key="2">
    <source>
        <dbReference type="PROSITE-ProRule" id="PRU00023"/>
    </source>
</evidence>
<feature type="domain" description="NACHT" evidence="3">
    <location>
        <begin position="398"/>
        <end position="552"/>
    </location>
</feature>
<evidence type="ECO:0000313" key="4">
    <source>
        <dbReference type="EMBL" id="KIW31316.1"/>
    </source>
</evidence>
<dbReference type="AlphaFoldDB" id="A0A0D1ZT88"/>
<proteinExistence type="predicted"/>
<dbReference type="HOGENOM" id="CLU_000288_34_1_1"/>
<dbReference type="PANTHER" id="PTHR10039:SF5">
    <property type="entry name" value="NACHT DOMAIN-CONTAINING PROTEIN"/>
    <property type="match status" value="1"/>
</dbReference>
<dbReference type="SMART" id="SM00248">
    <property type="entry name" value="ANK"/>
    <property type="match status" value="6"/>
</dbReference>
<keyword evidence="1" id="KW-0677">Repeat</keyword>
<dbReference type="Pfam" id="PF25053">
    <property type="entry name" value="DUF7791"/>
    <property type="match status" value="1"/>
</dbReference>
<feature type="repeat" description="ANK" evidence="2">
    <location>
        <begin position="1132"/>
        <end position="1164"/>
    </location>
</feature>
<dbReference type="InterPro" id="IPR029058">
    <property type="entry name" value="AB_hydrolase_fold"/>
</dbReference>
<reference evidence="4 5" key="1">
    <citation type="submission" date="2015-01" db="EMBL/GenBank/DDBJ databases">
        <title>The Genome Sequence of Cladophialophora immunda CBS83496.</title>
        <authorList>
            <consortium name="The Broad Institute Genomics Platform"/>
            <person name="Cuomo C."/>
            <person name="de Hoog S."/>
            <person name="Gorbushina A."/>
            <person name="Stielow B."/>
            <person name="Teixiera M."/>
            <person name="Abouelleil A."/>
            <person name="Chapman S.B."/>
            <person name="Priest M."/>
            <person name="Young S.K."/>
            <person name="Wortman J."/>
            <person name="Nusbaum C."/>
            <person name="Birren B."/>
        </authorList>
    </citation>
    <scope>NUCLEOTIDE SEQUENCE [LARGE SCALE GENOMIC DNA]</scope>
    <source>
        <strain evidence="4 5">CBS 83496</strain>
    </source>
</reference>
<dbReference type="PROSITE" id="PS50088">
    <property type="entry name" value="ANK_REPEAT"/>
    <property type="match status" value="4"/>
</dbReference>
<dbReference type="PANTHER" id="PTHR10039">
    <property type="entry name" value="AMELOGENIN"/>
    <property type="match status" value="1"/>
</dbReference>
<dbReference type="Gene3D" id="3.40.50.1820">
    <property type="entry name" value="alpha/beta hydrolase"/>
    <property type="match status" value="1"/>
</dbReference>
<evidence type="ECO:0000313" key="5">
    <source>
        <dbReference type="Proteomes" id="UP000054466"/>
    </source>
</evidence>
<feature type="repeat" description="ANK" evidence="2">
    <location>
        <begin position="1030"/>
        <end position="1062"/>
    </location>
</feature>
<sequence length="1240" mass="140330">MDSTETLCPVNNTGFTCLYESGHPEADIIFVHGIQGHPRRTWTSKPVRSPIRLGFRERLGWKRSTNFSEQAKSTTSHNLEAKKLEAAVEAVFWPRDLLPFECKSTRILTWGYDSNVSRFFGGAADKGNIFDHAKNLLYSLNRIRRECVNRPIIFVAHSLGGIIVKETLRRSYGDEDPELQNIANCTSGILFLGTPHRGSSCAPYGEMLRRIVSAVGFDTNDSNIRALHFDSLELQLSQEEFLKIWRKKGFTVRTFQESSGVAGVRGLMEKIVPDISSSFGDTRERAQHLPGNHMGMCRFNSRTDPGYLQVVGELSDILGKLTLQQQLSEPEALSVVYTSRRNETNEVILQSKCRQMLESLQFPQMDDRQRLISEPCHGTGIWLLQTAEYTEWLQGAHKFLWLKGKAGSGKSTLMKRVLQDLQSRYHSETHTIAAYFFDGGGSELQRSTLGFFKTVLYRIFTQNTRLLEEFVSASENGKFSKGKNLEWRLEELMEVTRTLTKLKHWKPTILLLDALDEGSRDDVRNLLHFFEQLFPHEIATSAVSFRVCLASRHYPNITLKDCPELWAERHNTADIEEFTRQKLSYIVNTFDNRRLVDAILQQAEGVFLWVDLVTTAMWINDDDGESFASKMSSLAKSPNGVDALYTQIFTKLSEDERVQTFHILKWVWYASRRLTPVELCLAVQFESGKQMATLTSWKQSDHLIERGEQMEKFIRSRSRGLLEVRPISDRDSASPAYEVVQFIHQTVPEFLQRVGFALLQPSNLASTHDGNCHHQIATTCLLYLSHREVRRCAPMTLLRYEADKAGVPFLQSMTPKVTAEEAEIAQHTVELSCAWEDQKTSTALKQAMAVRGMSLITDIVFSELPLLKYAITSLQNHLRRAEEARIFQSSIVDLAFGGNTWWHYIWYTFQNAFFLPRRHRFHQVNWADFLQACVALGLGSCIHEVRNRVLDATYQLPPAWNFWSLEKALDIAVTFGLREIARDLIACGVNLEARDTAELSFLDNACIRGDVPMVKMFVLSGAAVRAENLFGMTPLHHAAKRGVVDLLHILFDAGADIEKRTRQGETPLHLALMADDPPDASIVDILVRRGASVHTQNDIGMTPLHYAARRGVVDRLRVLLDAGAEIEKRNNRKQTPLHLAAAADNLEAVRFLISHGADRDATDAAGQSASRVAEINFSRKVYAFFNPGSPEIPGMVQEGSKDIIPRSMTASPSPEQMRQREGAFALSLERIRLESIMGIN</sequence>
<feature type="repeat" description="ANK" evidence="2">
    <location>
        <begin position="1063"/>
        <end position="1098"/>
    </location>
</feature>
<dbReference type="InterPro" id="IPR027417">
    <property type="entry name" value="P-loop_NTPase"/>
</dbReference>
<dbReference type="Proteomes" id="UP000054466">
    <property type="component" value="Unassembled WGS sequence"/>
</dbReference>
<dbReference type="STRING" id="569365.A0A0D1ZT88"/>
<dbReference type="SUPFAM" id="SSF48403">
    <property type="entry name" value="Ankyrin repeat"/>
    <property type="match status" value="1"/>
</dbReference>
<dbReference type="Pfam" id="PF12796">
    <property type="entry name" value="Ank_2"/>
    <property type="match status" value="2"/>
</dbReference>
<dbReference type="InterPro" id="IPR056693">
    <property type="entry name" value="DUF7791"/>
</dbReference>
<dbReference type="VEuPathDB" id="FungiDB:PV07_02973"/>
<name>A0A0D1ZT88_9EURO</name>
<gene>
    <name evidence="4" type="ORF">PV07_02973</name>
</gene>
<dbReference type="Gene3D" id="3.40.50.300">
    <property type="entry name" value="P-loop containing nucleotide triphosphate hydrolases"/>
    <property type="match status" value="1"/>
</dbReference>
<dbReference type="PRINTS" id="PR01415">
    <property type="entry name" value="ANKYRIN"/>
</dbReference>
<dbReference type="PROSITE" id="PS50837">
    <property type="entry name" value="NACHT"/>
    <property type="match status" value="1"/>
</dbReference>
<keyword evidence="2" id="KW-0040">ANK repeat</keyword>
<dbReference type="PROSITE" id="PS50297">
    <property type="entry name" value="ANK_REP_REGION"/>
    <property type="match status" value="4"/>
</dbReference>
<dbReference type="InterPro" id="IPR002110">
    <property type="entry name" value="Ankyrin_rpt"/>
</dbReference>
<dbReference type="OrthoDB" id="194358at2759"/>
<keyword evidence="5" id="KW-1185">Reference proteome</keyword>
<organism evidence="4 5">
    <name type="scientific">Cladophialophora immunda</name>
    <dbReference type="NCBI Taxonomy" id="569365"/>
    <lineage>
        <taxon>Eukaryota</taxon>
        <taxon>Fungi</taxon>
        <taxon>Dikarya</taxon>
        <taxon>Ascomycota</taxon>
        <taxon>Pezizomycotina</taxon>
        <taxon>Eurotiomycetes</taxon>
        <taxon>Chaetothyriomycetidae</taxon>
        <taxon>Chaetothyriales</taxon>
        <taxon>Herpotrichiellaceae</taxon>
        <taxon>Cladophialophora</taxon>
    </lineage>
</organism>
<evidence type="ECO:0000259" key="3">
    <source>
        <dbReference type="PROSITE" id="PS50837"/>
    </source>
</evidence>
<dbReference type="RefSeq" id="XP_016251532.1">
    <property type="nucleotide sequence ID" value="XM_016389630.1"/>
</dbReference>
<dbReference type="Pfam" id="PF24883">
    <property type="entry name" value="NPHP3_N"/>
    <property type="match status" value="1"/>
</dbReference>
<evidence type="ECO:0000256" key="1">
    <source>
        <dbReference type="ARBA" id="ARBA00022737"/>
    </source>
</evidence>
<dbReference type="InterPro" id="IPR007111">
    <property type="entry name" value="NACHT_NTPase"/>
</dbReference>
<accession>A0A0D1ZT88</accession>
<dbReference type="SUPFAM" id="SSF52540">
    <property type="entry name" value="P-loop containing nucleoside triphosphate hydrolases"/>
    <property type="match status" value="1"/>
</dbReference>
<feature type="repeat" description="ANK" evidence="2">
    <location>
        <begin position="1099"/>
        <end position="1131"/>
    </location>
</feature>
<dbReference type="GeneID" id="27342167"/>
<dbReference type="InterPro" id="IPR036770">
    <property type="entry name" value="Ankyrin_rpt-contain_sf"/>
</dbReference>
<dbReference type="InterPro" id="IPR056884">
    <property type="entry name" value="NPHP3-like_N"/>
</dbReference>
<dbReference type="SUPFAM" id="SSF53474">
    <property type="entry name" value="alpha/beta-Hydrolases"/>
    <property type="match status" value="1"/>
</dbReference>
<protein>
    <recommendedName>
        <fullName evidence="3">NACHT domain-containing protein</fullName>
    </recommendedName>
</protein>
<dbReference type="EMBL" id="KN847041">
    <property type="protein sequence ID" value="KIW31316.1"/>
    <property type="molecule type" value="Genomic_DNA"/>
</dbReference>